<evidence type="ECO:0008006" key="9">
    <source>
        <dbReference type="Google" id="ProtNLM"/>
    </source>
</evidence>
<comment type="subcellular location">
    <subcellularLocation>
        <location evidence="1">Cell outer membrane</location>
    </subcellularLocation>
</comment>
<dbReference type="Proteomes" id="UP000494115">
    <property type="component" value="Unassembled WGS sequence"/>
</dbReference>
<comment type="similarity">
    <text evidence="2">Belongs to the MipA/OmpV family.</text>
</comment>
<dbReference type="PANTHER" id="PTHR38776:SF1">
    <property type="entry name" value="MLTA-INTERACTING PROTEIN-RELATED"/>
    <property type="match status" value="1"/>
</dbReference>
<evidence type="ECO:0000256" key="4">
    <source>
        <dbReference type="ARBA" id="ARBA00023136"/>
    </source>
</evidence>
<dbReference type="EMBL" id="CADIKM010000101">
    <property type="protein sequence ID" value="CAB3807458.1"/>
    <property type="molecule type" value="Genomic_DNA"/>
</dbReference>
<dbReference type="PANTHER" id="PTHR38776">
    <property type="entry name" value="MLTA-INTERACTING PROTEIN-RELATED"/>
    <property type="match status" value="1"/>
</dbReference>
<accession>A0A6S7BXT0</accession>
<keyword evidence="8" id="KW-1185">Reference proteome</keyword>
<protein>
    <recommendedName>
        <fullName evidence="9">MltA-interacting protein</fullName>
    </recommendedName>
</protein>
<evidence type="ECO:0000256" key="3">
    <source>
        <dbReference type="ARBA" id="ARBA00022729"/>
    </source>
</evidence>
<sequence length="268" mass="28572">MKVSHALQCVPIAFGCLCLTHAFADDQDPSVSPSGADEWKVSVGPGLMLSPKYPGARELRLLPIPSLDISYDDRIFSQGLDLIGINVLKGKGDAYHVGAAISLDFQSRNESDDPHLHGLGNVNEGPKLKLFADYSVSLLTGSVAAYQDIAGTGQGLLVSADLVANLPLTSRFLVSFGPGATWANAEYTRSLFGVSAGQSAASGLPTFNTSAGLRDVHLNAYASYDISKKWVGSLAVTVGRLQHDAAHSPITERRDELNIVTAINYRFR</sequence>
<keyword evidence="3 6" id="KW-0732">Signal</keyword>
<feature type="chain" id="PRO_5028989631" description="MltA-interacting protein" evidence="6">
    <location>
        <begin position="25"/>
        <end position="268"/>
    </location>
</feature>
<dbReference type="InterPro" id="IPR010583">
    <property type="entry name" value="MipA"/>
</dbReference>
<keyword evidence="5" id="KW-0998">Cell outer membrane</keyword>
<dbReference type="AlphaFoldDB" id="A0A6S7BXT0"/>
<dbReference type="GO" id="GO:0009279">
    <property type="term" value="C:cell outer membrane"/>
    <property type="evidence" value="ECO:0007669"/>
    <property type="project" value="UniProtKB-SubCell"/>
</dbReference>
<keyword evidence="4" id="KW-0472">Membrane</keyword>
<dbReference type="PROSITE" id="PS51257">
    <property type="entry name" value="PROKAR_LIPOPROTEIN"/>
    <property type="match status" value="1"/>
</dbReference>
<evidence type="ECO:0000256" key="1">
    <source>
        <dbReference type="ARBA" id="ARBA00004442"/>
    </source>
</evidence>
<evidence type="ECO:0000313" key="7">
    <source>
        <dbReference type="EMBL" id="CAB3807458.1"/>
    </source>
</evidence>
<evidence type="ECO:0000313" key="8">
    <source>
        <dbReference type="Proteomes" id="UP000494115"/>
    </source>
</evidence>
<organism evidence="7 8">
    <name type="scientific">Pararobbsia alpina</name>
    <dbReference type="NCBI Taxonomy" id="621374"/>
    <lineage>
        <taxon>Bacteria</taxon>
        <taxon>Pseudomonadati</taxon>
        <taxon>Pseudomonadota</taxon>
        <taxon>Betaproteobacteria</taxon>
        <taxon>Burkholderiales</taxon>
        <taxon>Burkholderiaceae</taxon>
        <taxon>Pararobbsia</taxon>
    </lineage>
</organism>
<dbReference type="Pfam" id="PF06629">
    <property type="entry name" value="MipA"/>
    <property type="match status" value="1"/>
</dbReference>
<evidence type="ECO:0000256" key="6">
    <source>
        <dbReference type="SAM" id="SignalP"/>
    </source>
</evidence>
<evidence type="ECO:0000256" key="5">
    <source>
        <dbReference type="ARBA" id="ARBA00023237"/>
    </source>
</evidence>
<proteinExistence type="inferred from homology"/>
<reference evidence="7 8" key="1">
    <citation type="submission" date="2020-04" db="EMBL/GenBank/DDBJ databases">
        <authorList>
            <person name="De Canck E."/>
        </authorList>
    </citation>
    <scope>NUCLEOTIDE SEQUENCE [LARGE SCALE GENOMIC DNA]</scope>
    <source>
        <strain evidence="7 8">LMG 28138</strain>
    </source>
</reference>
<feature type="signal peptide" evidence="6">
    <location>
        <begin position="1"/>
        <end position="24"/>
    </location>
</feature>
<gene>
    <name evidence="7" type="ORF">LMG28138_05929</name>
</gene>
<evidence type="ECO:0000256" key="2">
    <source>
        <dbReference type="ARBA" id="ARBA00005722"/>
    </source>
</evidence>
<name>A0A6S7BXT0_9BURK</name>